<dbReference type="Proteomes" id="UP000801428">
    <property type="component" value="Unassembled WGS sequence"/>
</dbReference>
<dbReference type="PROSITE" id="PS50297">
    <property type="entry name" value="ANK_REP_REGION"/>
    <property type="match status" value="1"/>
</dbReference>
<dbReference type="InterPro" id="IPR036770">
    <property type="entry name" value="Ankyrin_rpt-contain_sf"/>
</dbReference>
<reference evidence="4" key="1">
    <citation type="submission" date="2019-04" db="EMBL/GenBank/DDBJ databases">
        <title>Sequencing of skin fungus with MAO and IRED activity.</title>
        <authorList>
            <person name="Marsaioli A.J."/>
            <person name="Bonatto J.M.C."/>
            <person name="Reis Junior O."/>
        </authorList>
    </citation>
    <scope>NUCLEOTIDE SEQUENCE</scope>
    <source>
        <strain evidence="4">30M1</strain>
    </source>
</reference>
<evidence type="ECO:0000256" key="3">
    <source>
        <dbReference type="PROSITE-ProRule" id="PRU00023"/>
    </source>
</evidence>
<keyword evidence="1" id="KW-0677">Repeat</keyword>
<dbReference type="PANTHER" id="PTHR24166">
    <property type="entry name" value="ROLLING PEBBLES, ISOFORM B"/>
    <property type="match status" value="1"/>
</dbReference>
<dbReference type="OrthoDB" id="4772757at2759"/>
<evidence type="ECO:0000313" key="4">
    <source>
        <dbReference type="EMBL" id="KAF2998252.1"/>
    </source>
</evidence>
<dbReference type="PANTHER" id="PTHR24166:SF48">
    <property type="entry name" value="PROTEIN VAPYRIN"/>
    <property type="match status" value="1"/>
</dbReference>
<gene>
    <name evidence="4" type="ORF">E8E13_006225</name>
</gene>
<dbReference type="AlphaFoldDB" id="A0A9P4T8W6"/>
<organism evidence="4 5">
    <name type="scientific">Curvularia kusanoi</name>
    <name type="common">Cochliobolus kusanoi</name>
    <dbReference type="NCBI Taxonomy" id="90978"/>
    <lineage>
        <taxon>Eukaryota</taxon>
        <taxon>Fungi</taxon>
        <taxon>Dikarya</taxon>
        <taxon>Ascomycota</taxon>
        <taxon>Pezizomycotina</taxon>
        <taxon>Dothideomycetes</taxon>
        <taxon>Pleosporomycetidae</taxon>
        <taxon>Pleosporales</taxon>
        <taxon>Pleosporineae</taxon>
        <taxon>Pleosporaceae</taxon>
        <taxon>Curvularia</taxon>
    </lineage>
</organism>
<dbReference type="SUPFAM" id="SSF48403">
    <property type="entry name" value="Ankyrin repeat"/>
    <property type="match status" value="1"/>
</dbReference>
<evidence type="ECO:0000313" key="5">
    <source>
        <dbReference type="Proteomes" id="UP000801428"/>
    </source>
</evidence>
<dbReference type="EMBL" id="SWKU01000020">
    <property type="protein sequence ID" value="KAF2998252.1"/>
    <property type="molecule type" value="Genomic_DNA"/>
</dbReference>
<dbReference type="Pfam" id="PF12796">
    <property type="entry name" value="Ank_2"/>
    <property type="match status" value="1"/>
</dbReference>
<keyword evidence="5" id="KW-1185">Reference proteome</keyword>
<dbReference type="PROSITE" id="PS50088">
    <property type="entry name" value="ANK_REPEAT"/>
    <property type="match status" value="1"/>
</dbReference>
<sequence>MHLFDLPLELLHDILSWSIKVRGIKRGLRLRLVNRHFAREVLVTLTESKLLDLYLRPVRSGQFSPGYAVGPAYLERRVLNERSGGAPILLRVRDVAQRLCQEGSDGRDVYDYVKELCPLVWNTCQVRLDLIWETDKIDVVNEILSRSDLESDVFIAAVYTGTLPVIATWSASGKQLGQERSLVFGNATQHAARSGSHDLIAAMIDWPYEDVFHEKRAWFLAQAAEYGRAEATQFIFNFKTEQHPWVFAKKRPRPGYPFVNQQTLRRINTPSKTIYNFVSEKRSTHLPATTFGVKENTDFLIYCAGHGWEEMATYYLTLEVLVDGHGSDAGDEEQRPLLAACKYGHENVVKVLLAHGASTSQPVLETAIKYGRLEIASLLLSQGAEAGQALPEAVTKGYRTLVRALLDRDGLKDLDLEDLLTRAIDIEDEVLFQLINSHISEFPKNELRAERTLVAKTKDLEYTSF</sequence>
<keyword evidence="2 3" id="KW-0040">ANK repeat</keyword>
<dbReference type="Gene3D" id="1.25.40.20">
    <property type="entry name" value="Ankyrin repeat-containing domain"/>
    <property type="match status" value="1"/>
</dbReference>
<dbReference type="InterPro" id="IPR002110">
    <property type="entry name" value="Ankyrin_rpt"/>
</dbReference>
<name>A0A9P4T8W6_CURKU</name>
<feature type="repeat" description="ANK" evidence="3">
    <location>
        <begin position="332"/>
        <end position="360"/>
    </location>
</feature>
<accession>A0A9P4T8W6</accession>
<proteinExistence type="predicted"/>
<dbReference type="InterPro" id="IPR050889">
    <property type="entry name" value="Dendritic_Spine_Reg/Scaffold"/>
</dbReference>
<evidence type="ECO:0000256" key="2">
    <source>
        <dbReference type="ARBA" id="ARBA00023043"/>
    </source>
</evidence>
<evidence type="ECO:0000256" key="1">
    <source>
        <dbReference type="ARBA" id="ARBA00022737"/>
    </source>
</evidence>
<protein>
    <submittedName>
        <fullName evidence="4">Uncharacterized protein</fullName>
    </submittedName>
</protein>
<comment type="caution">
    <text evidence="4">The sequence shown here is derived from an EMBL/GenBank/DDBJ whole genome shotgun (WGS) entry which is preliminary data.</text>
</comment>